<dbReference type="GO" id="GO:0032259">
    <property type="term" value="P:methylation"/>
    <property type="evidence" value="ECO:0007669"/>
    <property type="project" value="UniProtKB-KW"/>
</dbReference>
<dbReference type="PANTHER" id="PTHR43591:SF10">
    <property type="entry name" value="ABC TRANSMEMBRANE TYPE-1 DOMAIN-CONTAINING PROTEIN-RELATED"/>
    <property type="match status" value="1"/>
</dbReference>
<dbReference type="Proteomes" id="UP000830671">
    <property type="component" value="Chromosome 4"/>
</dbReference>
<keyword evidence="3" id="KW-0808">Transferase</keyword>
<dbReference type="AlphaFoldDB" id="A0A9Q8WIK1"/>
<feature type="region of interest" description="Disordered" evidence="2">
    <location>
        <begin position="194"/>
        <end position="256"/>
    </location>
</feature>
<keyword evidence="3" id="KW-0489">Methyltransferase</keyword>
<dbReference type="InterPro" id="IPR029063">
    <property type="entry name" value="SAM-dependent_MTases_sf"/>
</dbReference>
<dbReference type="KEGG" id="clup:CLUP02_09411"/>
<proteinExistence type="inferred from homology"/>
<dbReference type="RefSeq" id="XP_049145533.1">
    <property type="nucleotide sequence ID" value="XM_049288389.1"/>
</dbReference>
<dbReference type="Gene3D" id="3.40.50.150">
    <property type="entry name" value="Vaccinia Virus protein VP39"/>
    <property type="match status" value="1"/>
</dbReference>
<dbReference type="SUPFAM" id="SSF53335">
    <property type="entry name" value="S-adenosyl-L-methionine-dependent methyltransferases"/>
    <property type="match status" value="1"/>
</dbReference>
<evidence type="ECO:0000256" key="1">
    <source>
        <dbReference type="ARBA" id="ARBA00038158"/>
    </source>
</evidence>
<keyword evidence="4" id="KW-1185">Reference proteome</keyword>
<evidence type="ECO:0000313" key="3">
    <source>
        <dbReference type="EMBL" id="UQC83915.1"/>
    </source>
</evidence>
<sequence>MLSHAPWPAVDRLPHFPCCLLSSQWLLADKCSDQKPSVEVPSIESRPSQALKYPAVNDHFPHEVLPPPFQISLSRLAFQRAPLVFRFLVSFIDYLTGCQEGEYKDIRQPSTGKTTSCIHIDTLCVTHLPRADIGLAIPRVAILHPSRPGPRLSPHLGNLASEDNIRVLELRENPGDGFLAESFLKLGEMGEDVDAVGDPGIGDGHRRRGEGAGATRNRTDHKERRRPSRTDNTQDAHDSDEDDSDAGSDFSSVSVDELPPIRAYGHTYHGSGVLLMPNDESERARLEIQHQLFKLCLEGGLTAAKLPKDRPLNILDIGSGTGNWAVEMGEQYPLAKIMGIDISAALLPTTVPANVAFEVEDANHDWAREKDSLDFVHMRNLVGGGVSDWKALFRQAYEHLKPGGQIEFAEVRTRYFDLIDSSGDEPIASTAEEENHGGMTACREFEVRFSEMAKIAGVDFDPTPKIPAMFSEVGFEKVARWSDLVPIQAVGHDEKMVRKGAQFAQMLEYGLENYSLAVFGRGGWDENDTRSLLKRVHKESRDTANEAYGKIICHGEEAFVIGLDLIDSIYSSSSTLPFTHFDAGMNYHTPRDLTNPAVVKNPRAFLGANRRWLWSSLNMHSKPLQPSQNFRSASISPFIRVAPKPGPDWHTGARYA</sequence>
<dbReference type="PANTHER" id="PTHR43591">
    <property type="entry name" value="METHYLTRANSFERASE"/>
    <property type="match status" value="1"/>
</dbReference>
<dbReference type="Pfam" id="PF13489">
    <property type="entry name" value="Methyltransf_23"/>
    <property type="match status" value="1"/>
</dbReference>
<dbReference type="EMBL" id="CP019476">
    <property type="protein sequence ID" value="UQC83915.1"/>
    <property type="molecule type" value="Genomic_DNA"/>
</dbReference>
<dbReference type="GO" id="GO:0008168">
    <property type="term" value="F:methyltransferase activity"/>
    <property type="evidence" value="ECO:0007669"/>
    <property type="project" value="UniProtKB-KW"/>
</dbReference>
<feature type="compositionally biased region" description="Basic and acidic residues" evidence="2">
    <location>
        <begin position="217"/>
        <end position="237"/>
    </location>
</feature>
<organism evidence="3 4">
    <name type="scientific">Colletotrichum lupini</name>
    <dbReference type="NCBI Taxonomy" id="145971"/>
    <lineage>
        <taxon>Eukaryota</taxon>
        <taxon>Fungi</taxon>
        <taxon>Dikarya</taxon>
        <taxon>Ascomycota</taxon>
        <taxon>Pezizomycotina</taxon>
        <taxon>Sordariomycetes</taxon>
        <taxon>Hypocreomycetidae</taxon>
        <taxon>Glomerellales</taxon>
        <taxon>Glomerellaceae</taxon>
        <taxon>Colletotrichum</taxon>
        <taxon>Colletotrichum acutatum species complex</taxon>
    </lineage>
</organism>
<evidence type="ECO:0000313" key="4">
    <source>
        <dbReference type="Proteomes" id="UP000830671"/>
    </source>
</evidence>
<feature type="compositionally biased region" description="Low complexity" evidence="2">
    <location>
        <begin position="247"/>
        <end position="256"/>
    </location>
</feature>
<dbReference type="GeneID" id="73343399"/>
<accession>A0A9Q8WIK1</accession>
<dbReference type="CDD" id="cd02440">
    <property type="entry name" value="AdoMet_MTases"/>
    <property type="match status" value="1"/>
</dbReference>
<comment type="similarity">
    <text evidence="1">Belongs to the methyltransferase superfamily. LaeA methyltransferase family.</text>
</comment>
<name>A0A9Q8WIK1_9PEZI</name>
<evidence type="ECO:0000256" key="2">
    <source>
        <dbReference type="SAM" id="MobiDB-lite"/>
    </source>
</evidence>
<protein>
    <submittedName>
        <fullName evidence="3">Methyltransferase domain-containing protein</fullName>
    </submittedName>
</protein>
<reference evidence="3" key="1">
    <citation type="journal article" date="2021" name="Mol. Plant Microbe Interact.">
        <title>Complete Genome Sequence of the Plant-Pathogenic Fungus Colletotrichum lupini.</title>
        <authorList>
            <person name="Baroncelli R."/>
            <person name="Pensec F."/>
            <person name="Da Lio D."/>
            <person name="Boufleur T."/>
            <person name="Vicente I."/>
            <person name="Sarrocco S."/>
            <person name="Picot A."/>
            <person name="Baraldi E."/>
            <person name="Sukno S."/>
            <person name="Thon M."/>
            <person name="Le Floch G."/>
        </authorList>
    </citation>
    <scope>NUCLEOTIDE SEQUENCE</scope>
    <source>
        <strain evidence="3">IMI 504893</strain>
    </source>
</reference>
<gene>
    <name evidence="3" type="ORF">CLUP02_09411</name>
</gene>